<gene>
    <name evidence="3" type="ORF">HUG17_0794</name>
</gene>
<protein>
    <submittedName>
        <fullName evidence="3">Synaptotagmin-16-like protein</fullName>
    </submittedName>
</protein>
<dbReference type="AlphaFoldDB" id="A0A9D4P6Z9"/>
<dbReference type="GO" id="GO:0005543">
    <property type="term" value="F:phospholipid binding"/>
    <property type="evidence" value="ECO:0007669"/>
    <property type="project" value="TreeGrafter"/>
</dbReference>
<accession>A0A9D4P6Z9</accession>
<feature type="domain" description="C2" evidence="2">
    <location>
        <begin position="211"/>
        <end position="336"/>
    </location>
</feature>
<dbReference type="EMBL" id="SDOV01000001">
    <property type="protein sequence ID" value="KAH7645256.1"/>
    <property type="molecule type" value="Genomic_DNA"/>
</dbReference>
<dbReference type="Gene3D" id="2.60.40.150">
    <property type="entry name" value="C2 domain"/>
    <property type="match status" value="2"/>
</dbReference>
<dbReference type="CDD" id="cd08408">
    <property type="entry name" value="C2B_Synaptotagmin-14_16"/>
    <property type="match status" value="1"/>
</dbReference>
<dbReference type="FunFam" id="2.60.40.150:FF:000062">
    <property type="entry name" value="synaptotagmin-14 isoform X1"/>
    <property type="match status" value="1"/>
</dbReference>
<organism evidence="3">
    <name type="scientific">Dermatophagoides farinae</name>
    <name type="common">American house dust mite</name>
    <dbReference type="NCBI Taxonomy" id="6954"/>
    <lineage>
        <taxon>Eukaryota</taxon>
        <taxon>Metazoa</taxon>
        <taxon>Ecdysozoa</taxon>
        <taxon>Arthropoda</taxon>
        <taxon>Chelicerata</taxon>
        <taxon>Arachnida</taxon>
        <taxon>Acari</taxon>
        <taxon>Acariformes</taxon>
        <taxon>Sarcoptiformes</taxon>
        <taxon>Astigmata</taxon>
        <taxon>Psoroptidia</taxon>
        <taxon>Analgoidea</taxon>
        <taxon>Pyroglyphidae</taxon>
        <taxon>Dermatophagoidinae</taxon>
        <taxon>Dermatophagoides</taxon>
    </lineage>
</organism>
<feature type="domain" description="C2" evidence="2">
    <location>
        <begin position="370"/>
        <end position="504"/>
    </location>
</feature>
<evidence type="ECO:0000256" key="1">
    <source>
        <dbReference type="SAM" id="MobiDB-lite"/>
    </source>
</evidence>
<feature type="compositionally biased region" description="Low complexity" evidence="1">
    <location>
        <begin position="144"/>
        <end position="157"/>
    </location>
</feature>
<dbReference type="Pfam" id="PF00168">
    <property type="entry name" value="C2"/>
    <property type="match status" value="2"/>
</dbReference>
<dbReference type="InterPro" id="IPR043541">
    <property type="entry name" value="SYT14/14L/16"/>
</dbReference>
<feature type="compositionally biased region" description="Polar residues" evidence="1">
    <location>
        <begin position="158"/>
        <end position="167"/>
    </location>
</feature>
<proteinExistence type="predicted"/>
<comment type="caution">
    <text evidence="3">The sequence shown here is derived from an EMBL/GenBank/DDBJ whole genome shotgun (WGS) entry which is preliminary data.</text>
</comment>
<evidence type="ECO:0000259" key="2">
    <source>
        <dbReference type="PROSITE" id="PS50004"/>
    </source>
</evidence>
<feature type="compositionally biased region" description="Polar residues" evidence="1">
    <location>
        <begin position="175"/>
        <end position="186"/>
    </location>
</feature>
<reference evidence="3" key="1">
    <citation type="submission" date="2020-06" db="EMBL/GenBank/DDBJ databases">
        <authorList>
            <person name="Ji K."/>
            <person name="Li J."/>
        </authorList>
    </citation>
    <scope>NUCLEOTIDE SEQUENCE</scope>
    <source>
        <strain evidence="3">JKM2019</strain>
        <tissue evidence="3">Whole body</tissue>
    </source>
</reference>
<dbReference type="SMART" id="SM00239">
    <property type="entry name" value="C2"/>
    <property type="match status" value="2"/>
</dbReference>
<reference evidence="3" key="2">
    <citation type="journal article" date="2021" name="World Allergy Organ. J.">
        <title>Chromosome-level assembly of Dermatophagoides farinae genome and transcriptome reveals two novel allergens Der f 37 and Der f 39.</title>
        <authorList>
            <person name="Chen J."/>
            <person name="Cai Z."/>
            <person name="Fan D."/>
            <person name="Hu J."/>
            <person name="Hou Y."/>
            <person name="He Y."/>
            <person name="Zhang Z."/>
            <person name="Zhao Z."/>
            <person name="Gao P."/>
            <person name="Hu W."/>
            <person name="Sun J."/>
            <person name="Li J."/>
            <person name="Ji K."/>
        </authorList>
    </citation>
    <scope>NUCLEOTIDE SEQUENCE</scope>
    <source>
        <strain evidence="3">JKM2019</strain>
    </source>
</reference>
<dbReference type="PANTHER" id="PTHR46129:SF2">
    <property type="entry name" value="SYNAPTOTAGMIN 14, ISOFORM D"/>
    <property type="match status" value="1"/>
</dbReference>
<dbReference type="PANTHER" id="PTHR46129">
    <property type="entry name" value="SYNAPTOTAGMIN 14, ISOFORM D"/>
    <property type="match status" value="1"/>
</dbReference>
<dbReference type="SUPFAM" id="SSF49562">
    <property type="entry name" value="C2 domain (Calcium/lipid-binding domain, CaLB)"/>
    <property type="match status" value="2"/>
</dbReference>
<dbReference type="Proteomes" id="UP000828236">
    <property type="component" value="Unassembled WGS sequence"/>
</dbReference>
<dbReference type="PROSITE" id="PS50004">
    <property type="entry name" value="C2"/>
    <property type="match status" value="2"/>
</dbReference>
<name>A0A9D4P6Z9_DERFA</name>
<feature type="region of interest" description="Disordered" evidence="1">
    <location>
        <begin position="143"/>
        <end position="187"/>
    </location>
</feature>
<dbReference type="InterPro" id="IPR000008">
    <property type="entry name" value="C2_dom"/>
</dbReference>
<sequence>MTNGGAKIQRQHSICLNDNEIVPNFYSSDNKNHHHRSRNILKQQAIYASIALKNNAKTFEMFLSDDWQNNPNKNRKKMTTTTTNDLISLAEKGRIGKQISTDGSVSSETGSTEDAIILATTTTTAAAATNNNKRSLLLKRMKTNESSETNDSNNNENKYQTLNNYDPNNYDESDTQSSNLQDFSPNTTLSERNLTTTLSSSSPQQQIMMIKSGRLEISFAYDAPSKKLYVIVIQGDEIAYKDQQQQQHSNVCQIYVKIILLPHKKQKFRTKSKPIFCPVFDETFTFNRINPDEISNLGLRFRVFSVGFTRKTYLIGESRISFACIKPQQQETKLWFTLELPATKRNRLLDLESSSLARTDSTSSQSLQNSSPELLLSLAYNGTTGRLSVTMIKGSQFRSLSTRTPDTYIKLLLVSQNGNEMARGKTRVCRGQPNPLFRETFVFQVALFQLPDVTLMIFVYNKRSIKRKEMIGWISLGYNSSGDEELSHWNDMRDNKGEQVSRWHVLHEP</sequence>
<evidence type="ECO:0000313" key="3">
    <source>
        <dbReference type="EMBL" id="KAH7645256.1"/>
    </source>
</evidence>
<dbReference type="InterPro" id="IPR035892">
    <property type="entry name" value="C2_domain_sf"/>
</dbReference>